<reference evidence="1" key="1">
    <citation type="submission" date="2022-07" db="EMBL/GenBank/DDBJ databases">
        <title>Phylogenomic reconstructions and comparative analyses of Kickxellomycotina fungi.</title>
        <authorList>
            <person name="Reynolds N.K."/>
            <person name="Stajich J.E."/>
            <person name="Barry K."/>
            <person name="Grigoriev I.V."/>
            <person name="Crous P."/>
            <person name="Smith M.E."/>
        </authorList>
    </citation>
    <scope>NUCLEOTIDE SEQUENCE</scope>
    <source>
        <strain evidence="1">Benny 63K</strain>
    </source>
</reference>
<accession>A0ACC1IVB1</accession>
<organism evidence="1 2">
    <name type="scientific">Kickxella alabastrina</name>
    <dbReference type="NCBI Taxonomy" id="61397"/>
    <lineage>
        <taxon>Eukaryota</taxon>
        <taxon>Fungi</taxon>
        <taxon>Fungi incertae sedis</taxon>
        <taxon>Zoopagomycota</taxon>
        <taxon>Kickxellomycotina</taxon>
        <taxon>Kickxellomycetes</taxon>
        <taxon>Kickxellales</taxon>
        <taxon>Kickxellaceae</taxon>
        <taxon>Kickxella</taxon>
    </lineage>
</organism>
<protein>
    <submittedName>
        <fullName evidence="1">Uncharacterized protein</fullName>
    </submittedName>
</protein>
<proteinExistence type="predicted"/>
<evidence type="ECO:0000313" key="2">
    <source>
        <dbReference type="Proteomes" id="UP001150581"/>
    </source>
</evidence>
<evidence type="ECO:0000313" key="1">
    <source>
        <dbReference type="EMBL" id="KAJ1901532.1"/>
    </source>
</evidence>
<name>A0ACC1IVB1_9FUNG</name>
<dbReference type="Proteomes" id="UP001150581">
    <property type="component" value="Unassembled WGS sequence"/>
</dbReference>
<dbReference type="EMBL" id="JANBPG010000024">
    <property type="protein sequence ID" value="KAJ1901532.1"/>
    <property type="molecule type" value="Genomic_DNA"/>
</dbReference>
<keyword evidence="2" id="KW-1185">Reference proteome</keyword>
<comment type="caution">
    <text evidence="1">The sequence shown here is derived from an EMBL/GenBank/DDBJ whole genome shotgun (WGS) entry which is preliminary data.</text>
</comment>
<gene>
    <name evidence="1" type="ORF">LPJ66_000706</name>
</gene>
<sequence length="208" mass="23876">MFVKETNFECPHLTGAAFVANYEGTIILAAYKSHVSQRLNRQLKHMADIVLDVKKIIIPAGKMKWALLYTKTNKTSKQINTKHISGSILYDRMTRLIENFFDTYPEDYSFNDNGLKYDSVAKPVNRFGAFVEMFRSLKLNEAVNTISLFLMRTSIVPGFNTLDKTILAWCILSITKSRLKALHREKLCLDIKIPEIPRLRDLEGKSPE</sequence>